<comment type="caution">
    <text evidence="2">The sequence shown here is derived from an EMBL/GenBank/DDBJ whole genome shotgun (WGS) entry which is preliminary data.</text>
</comment>
<gene>
    <name evidence="2" type="ORF">MSAN_00119500</name>
</gene>
<name>A0A8H6ZK84_9AGAR</name>
<keyword evidence="3" id="KW-1185">Reference proteome</keyword>
<protein>
    <submittedName>
        <fullName evidence="2">Uncharacterized protein</fullName>
    </submittedName>
</protein>
<reference evidence="2" key="1">
    <citation type="submission" date="2020-05" db="EMBL/GenBank/DDBJ databases">
        <title>Mycena genomes resolve the evolution of fungal bioluminescence.</title>
        <authorList>
            <person name="Tsai I.J."/>
        </authorList>
    </citation>
    <scope>NUCLEOTIDE SEQUENCE</scope>
    <source>
        <strain evidence="2">160909Yilan</strain>
    </source>
</reference>
<organism evidence="2 3">
    <name type="scientific">Mycena sanguinolenta</name>
    <dbReference type="NCBI Taxonomy" id="230812"/>
    <lineage>
        <taxon>Eukaryota</taxon>
        <taxon>Fungi</taxon>
        <taxon>Dikarya</taxon>
        <taxon>Basidiomycota</taxon>
        <taxon>Agaricomycotina</taxon>
        <taxon>Agaricomycetes</taxon>
        <taxon>Agaricomycetidae</taxon>
        <taxon>Agaricales</taxon>
        <taxon>Marasmiineae</taxon>
        <taxon>Mycenaceae</taxon>
        <taxon>Mycena</taxon>
    </lineage>
</organism>
<dbReference type="Proteomes" id="UP000623467">
    <property type="component" value="Unassembled WGS sequence"/>
</dbReference>
<feature type="region of interest" description="Disordered" evidence="1">
    <location>
        <begin position="1"/>
        <end position="24"/>
    </location>
</feature>
<accession>A0A8H6ZK84</accession>
<dbReference type="EMBL" id="JACAZH010000001">
    <property type="protein sequence ID" value="KAF7377015.1"/>
    <property type="molecule type" value="Genomic_DNA"/>
</dbReference>
<evidence type="ECO:0000313" key="3">
    <source>
        <dbReference type="Proteomes" id="UP000623467"/>
    </source>
</evidence>
<dbReference type="AlphaFoldDB" id="A0A8H6ZK84"/>
<dbReference type="OrthoDB" id="3067565at2759"/>
<sequence length="383" mass="43631">MNSQPNPNAEYIHSTTRDPESRSPAIGMFSHSRNFTVRGKNLTNITNNYAAPSQPSDFRMIPLADIDLRHEIRWNNSTVVVDHRCKQTRVRRLYSAEVEGRKSTLTVAIYQGDDAEQVHGILLSACGSLQINCVGMAERSYKLYVHAASFLIATLSFLPTRALVIQILFRSVVLQVQTGYTPRFSMMISSRFEKFWIVIEVPLFRRYIFMHAVYITFPPPMLYLTCRKNQDFSEAFNYIKSEFHHGLGSWRYTRWMRRSTGRLCTELTLDHDNLPIYANLPELLGSSRIYPLSACAEIITAFIDSLTLGQYHFICSWNLAQDRCFNICASTTVNLGAVFHCSGHPLENSDEIAYLPSAEAPILFNWTISGGDKGEVMPNGWTR</sequence>
<evidence type="ECO:0000313" key="2">
    <source>
        <dbReference type="EMBL" id="KAF7377015.1"/>
    </source>
</evidence>
<proteinExistence type="predicted"/>
<evidence type="ECO:0000256" key="1">
    <source>
        <dbReference type="SAM" id="MobiDB-lite"/>
    </source>
</evidence>